<dbReference type="Pfam" id="PF00144">
    <property type="entry name" value="Beta-lactamase"/>
    <property type="match status" value="1"/>
</dbReference>
<feature type="signal peptide" evidence="2">
    <location>
        <begin position="1"/>
        <end position="26"/>
    </location>
</feature>
<evidence type="ECO:0000259" key="3">
    <source>
        <dbReference type="Pfam" id="PF00144"/>
    </source>
</evidence>
<name>A0A9X2LB83_9PROT</name>
<organism evidence="4 5">
    <name type="scientific">Parvularcula maris</name>
    <dbReference type="NCBI Taxonomy" id="2965077"/>
    <lineage>
        <taxon>Bacteria</taxon>
        <taxon>Pseudomonadati</taxon>
        <taxon>Pseudomonadota</taxon>
        <taxon>Alphaproteobacteria</taxon>
        <taxon>Parvularculales</taxon>
        <taxon>Parvularculaceae</taxon>
        <taxon>Parvularcula</taxon>
    </lineage>
</organism>
<evidence type="ECO:0000313" key="5">
    <source>
        <dbReference type="Proteomes" id="UP001142610"/>
    </source>
</evidence>
<evidence type="ECO:0000256" key="2">
    <source>
        <dbReference type="SAM" id="SignalP"/>
    </source>
</evidence>
<dbReference type="SUPFAM" id="SSF56601">
    <property type="entry name" value="beta-lactamase/transpeptidase-like"/>
    <property type="match status" value="1"/>
</dbReference>
<dbReference type="InterPro" id="IPR050491">
    <property type="entry name" value="AmpC-like"/>
</dbReference>
<feature type="region of interest" description="Disordered" evidence="1">
    <location>
        <begin position="216"/>
        <end position="241"/>
    </location>
</feature>
<dbReference type="EMBL" id="JANIBC010000019">
    <property type="protein sequence ID" value="MCQ8186477.1"/>
    <property type="molecule type" value="Genomic_DNA"/>
</dbReference>
<dbReference type="Gene3D" id="3.40.710.10">
    <property type="entry name" value="DD-peptidase/beta-lactamase superfamily"/>
    <property type="match status" value="1"/>
</dbReference>
<reference evidence="4" key="1">
    <citation type="submission" date="2022-07" db="EMBL/GenBank/DDBJ databases">
        <title>Parvularcula maris sp. nov., an algicidal bacterium isolated from seawater.</title>
        <authorList>
            <person name="Li F."/>
        </authorList>
    </citation>
    <scope>NUCLEOTIDE SEQUENCE</scope>
    <source>
        <strain evidence="4">BGMRC 0090</strain>
    </source>
</reference>
<evidence type="ECO:0000256" key="1">
    <source>
        <dbReference type="SAM" id="MobiDB-lite"/>
    </source>
</evidence>
<accession>A0A9X2LB83</accession>
<dbReference type="InterPro" id="IPR001466">
    <property type="entry name" value="Beta-lactam-related"/>
</dbReference>
<evidence type="ECO:0000313" key="4">
    <source>
        <dbReference type="EMBL" id="MCQ8186477.1"/>
    </source>
</evidence>
<keyword evidence="5" id="KW-1185">Reference proteome</keyword>
<comment type="caution">
    <text evidence="4">The sequence shown here is derived from an EMBL/GenBank/DDBJ whole genome shotgun (WGS) entry which is preliminary data.</text>
</comment>
<gene>
    <name evidence="4" type="ORF">NOG11_13930</name>
</gene>
<dbReference type="PANTHER" id="PTHR46825:SF9">
    <property type="entry name" value="BETA-LACTAMASE-RELATED DOMAIN-CONTAINING PROTEIN"/>
    <property type="match status" value="1"/>
</dbReference>
<dbReference type="PANTHER" id="PTHR46825">
    <property type="entry name" value="D-ALANYL-D-ALANINE-CARBOXYPEPTIDASE/ENDOPEPTIDASE AMPH"/>
    <property type="match status" value="1"/>
</dbReference>
<proteinExistence type="predicted"/>
<dbReference type="Proteomes" id="UP001142610">
    <property type="component" value="Unassembled WGS sequence"/>
</dbReference>
<dbReference type="PROSITE" id="PS51257">
    <property type="entry name" value="PROKAR_LIPOPROTEIN"/>
    <property type="match status" value="1"/>
</dbReference>
<dbReference type="AlphaFoldDB" id="A0A9X2LB83"/>
<dbReference type="InterPro" id="IPR012338">
    <property type="entry name" value="Beta-lactam/transpept-like"/>
</dbReference>
<feature type="domain" description="Beta-lactamase-related" evidence="3">
    <location>
        <begin position="51"/>
        <end position="356"/>
    </location>
</feature>
<feature type="chain" id="PRO_5040829073" evidence="2">
    <location>
        <begin position="27"/>
        <end position="364"/>
    </location>
</feature>
<dbReference type="RefSeq" id="WP_256620402.1">
    <property type="nucleotide sequence ID" value="NZ_JANIBC010000019.1"/>
</dbReference>
<keyword evidence="2" id="KW-0732">Signal</keyword>
<sequence length="364" mass="38556">MTPTTRLLLATALGALNLSLAACVSAQDAVPTEAAAPAGRTADRLPPKPVFEELLGAFDVPGMALATLTGCEPDGVTAVGSANLQTSEPVTANTAFEAASLTKPLFAYLVLQLADEGVIDLDQPLPPFPAPRVEDREAFAKVTPRMILTHRTGMPNWAGDSQDEDRTDAISFESEPGEAYSYSGEAFEILRAYVEAKSGRTFQELFEDRLGAAMPNSSVDGTLRGQATSSRGYVSASDGSSSRSLYLTPHRTGAAWGLVTTAGDYARFLDEVCRGEGLSEAMQADMLRPQAPLPQGMMPGPASYGLGWVMLQLGPDEIAMHTGNNDEYRSLAAFLPATGEGYVILTNGRNGEDMISAIMEQAQP</sequence>
<protein>
    <submittedName>
        <fullName evidence="4">Beta-lactamase family protein</fullName>
    </submittedName>
</protein>